<proteinExistence type="predicted"/>
<name>A0A1B6II53_9HEMI</name>
<protein>
    <submittedName>
        <fullName evidence="1">Uncharacterized protein</fullName>
    </submittedName>
</protein>
<feature type="non-terminal residue" evidence="1">
    <location>
        <position position="130"/>
    </location>
</feature>
<sequence>ILSCRKTNKYLLTEMNHEDFYSTETLEKSITNRKKNVEGEPVNWLKIRWIRIEKTEPFAIKYKVTFSPDMPFGKINIRKKEHGRPLENLASVPQDLVYHTSRPITMAKKKDMMDLLKFIPPVHHNYYKNL</sequence>
<organism evidence="1">
    <name type="scientific">Homalodisca liturata</name>
    <dbReference type="NCBI Taxonomy" id="320908"/>
    <lineage>
        <taxon>Eukaryota</taxon>
        <taxon>Metazoa</taxon>
        <taxon>Ecdysozoa</taxon>
        <taxon>Arthropoda</taxon>
        <taxon>Hexapoda</taxon>
        <taxon>Insecta</taxon>
        <taxon>Pterygota</taxon>
        <taxon>Neoptera</taxon>
        <taxon>Paraneoptera</taxon>
        <taxon>Hemiptera</taxon>
        <taxon>Auchenorrhyncha</taxon>
        <taxon>Membracoidea</taxon>
        <taxon>Cicadellidae</taxon>
        <taxon>Cicadellinae</taxon>
        <taxon>Proconiini</taxon>
        <taxon>Homalodisca</taxon>
    </lineage>
</organism>
<gene>
    <name evidence="1" type="ORF">g.1477</name>
</gene>
<feature type="non-terminal residue" evidence="1">
    <location>
        <position position="1"/>
    </location>
</feature>
<accession>A0A1B6II53</accession>
<dbReference type="AlphaFoldDB" id="A0A1B6II53"/>
<evidence type="ECO:0000313" key="1">
    <source>
        <dbReference type="EMBL" id="JAS86602.1"/>
    </source>
</evidence>
<reference evidence="1" key="1">
    <citation type="submission" date="2015-11" db="EMBL/GenBank/DDBJ databases">
        <title>De novo transcriptome assembly of four potential Pierce s Disease insect vectors from Arizona vineyards.</title>
        <authorList>
            <person name="Tassone E.E."/>
        </authorList>
    </citation>
    <scope>NUCLEOTIDE SEQUENCE</scope>
</reference>
<dbReference type="EMBL" id="GECU01021104">
    <property type="protein sequence ID" value="JAS86602.1"/>
    <property type="molecule type" value="Transcribed_RNA"/>
</dbReference>